<dbReference type="PaxDb" id="3827-XP_004512873.1"/>
<feature type="chain" id="PRO_5018744143" evidence="1">
    <location>
        <begin position="21"/>
        <end position="384"/>
    </location>
</feature>
<protein>
    <submittedName>
        <fullName evidence="4">Uncharacterized protein LOC101511298 isoform X1</fullName>
    </submittedName>
</protein>
<dbReference type="PANTHER" id="PTHR31589:SF233">
    <property type="entry name" value="PROTEIN, PUTATIVE (DUF239)-RELATED"/>
    <property type="match status" value="1"/>
</dbReference>
<dbReference type="RefSeq" id="XP_027193176.1">
    <property type="nucleotide sequence ID" value="XM_027337375.1"/>
</dbReference>
<feature type="domain" description="Neprosin PEP catalytic" evidence="2">
    <location>
        <begin position="124"/>
        <end position="383"/>
    </location>
</feature>
<gene>
    <name evidence="4" type="primary">LOC101511298</name>
</gene>
<proteinExistence type="predicted"/>
<dbReference type="STRING" id="3827.A0A3Q7Y4B4"/>
<dbReference type="PROSITE" id="PS52045">
    <property type="entry name" value="NEPROSIN_PEP_CD"/>
    <property type="match status" value="1"/>
</dbReference>
<evidence type="ECO:0000313" key="3">
    <source>
        <dbReference type="Proteomes" id="UP000087171"/>
    </source>
</evidence>
<reference evidence="3" key="1">
    <citation type="journal article" date="2013" name="Nat. Biotechnol.">
        <title>Draft genome sequence of chickpea (Cicer arietinum) provides a resource for trait improvement.</title>
        <authorList>
            <person name="Varshney R.K."/>
            <person name="Song C."/>
            <person name="Saxena R.K."/>
            <person name="Azam S."/>
            <person name="Yu S."/>
            <person name="Sharpe A.G."/>
            <person name="Cannon S."/>
            <person name="Baek J."/>
            <person name="Rosen B.D."/>
            <person name="Tar'an B."/>
            <person name="Millan T."/>
            <person name="Zhang X."/>
            <person name="Ramsay L.D."/>
            <person name="Iwata A."/>
            <person name="Wang Y."/>
            <person name="Nelson W."/>
            <person name="Farmer A.D."/>
            <person name="Gaur P.M."/>
            <person name="Soderlund C."/>
            <person name="Penmetsa R.V."/>
            <person name="Xu C."/>
            <person name="Bharti A.K."/>
            <person name="He W."/>
            <person name="Winter P."/>
            <person name="Zhao S."/>
            <person name="Hane J.K."/>
            <person name="Carrasquilla-Garcia N."/>
            <person name="Condie J.A."/>
            <person name="Upadhyaya H.D."/>
            <person name="Luo M.C."/>
            <person name="Thudi M."/>
            <person name="Gowda C.L."/>
            <person name="Singh N.P."/>
            <person name="Lichtenzveig J."/>
            <person name="Gali K.K."/>
            <person name="Rubio J."/>
            <person name="Nadarajan N."/>
            <person name="Dolezel J."/>
            <person name="Bansal K.C."/>
            <person name="Xu X."/>
            <person name="Edwards D."/>
            <person name="Zhang G."/>
            <person name="Kahl G."/>
            <person name="Gil J."/>
            <person name="Singh K.B."/>
            <person name="Datta S.K."/>
            <person name="Jackson S.A."/>
            <person name="Wang J."/>
            <person name="Cook D.R."/>
        </authorList>
    </citation>
    <scope>NUCLEOTIDE SEQUENCE [LARGE SCALE GENOMIC DNA]</scope>
    <source>
        <strain evidence="3">cv. CDC Frontier</strain>
    </source>
</reference>
<reference evidence="4" key="2">
    <citation type="submission" date="2025-08" db="UniProtKB">
        <authorList>
            <consortium name="RefSeq"/>
        </authorList>
    </citation>
    <scope>IDENTIFICATION</scope>
    <source>
        <tissue evidence="4">Etiolated seedlings</tissue>
    </source>
</reference>
<name>A0A3Q7Y4B4_CICAR</name>
<organism evidence="3 4">
    <name type="scientific">Cicer arietinum</name>
    <name type="common">Chickpea</name>
    <name type="synonym">Garbanzo</name>
    <dbReference type="NCBI Taxonomy" id="3827"/>
    <lineage>
        <taxon>Eukaryota</taxon>
        <taxon>Viridiplantae</taxon>
        <taxon>Streptophyta</taxon>
        <taxon>Embryophyta</taxon>
        <taxon>Tracheophyta</taxon>
        <taxon>Spermatophyta</taxon>
        <taxon>Magnoliopsida</taxon>
        <taxon>eudicotyledons</taxon>
        <taxon>Gunneridae</taxon>
        <taxon>Pentapetalae</taxon>
        <taxon>rosids</taxon>
        <taxon>fabids</taxon>
        <taxon>Fabales</taxon>
        <taxon>Fabaceae</taxon>
        <taxon>Papilionoideae</taxon>
        <taxon>50 kb inversion clade</taxon>
        <taxon>NPAAA clade</taxon>
        <taxon>Hologalegina</taxon>
        <taxon>IRL clade</taxon>
        <taxon>Cicereae</taxon>
        <taxon>Cicer</taxon>
    </lineage>
</organism>
<dbReference type="Pfam" id="PF14365">
    <property type="entry name" value="Neprosin_AP"/>
    <property type="match status" value="1"/>
</dbReference>
<dbReference type="Pfam" id="PF03080">
    <property type="entry name" value="Neprosin"/>
    <property type="match status" value="1"/>
</dbReference>
<dbReference type="InterPro" id="IPR053168">
    <property type="entry name" value="Glutamic_endopeptidase"/>
</dbReference>
<accession>A0A3Q7Y4B4</accession>
<dbReference type="PANTHER" id="PTHR31589">
    <property type="entry name" value="PROTEIN, PUTATIVE (DUF239)-RELATED-RELATED"/>
    <property type="match status" value="1"/>
</dbReference>
<dbReference type="Proteomes" id="UP000087171">
    <property type="component" value="Chromosome Ca8"/>
</dbReference>
<keyword evidence="3" id="KW-1185">Reference proteome</keyword>
<evidence type="ECO:0000259" key="2">
    <source>
        <dbReference type="PROSITE" id="PS52045"/>
    </source>
</evidence>
<dbReference type="KEGG" id="cam:140918588"/>
<evidence type="ECO:0000256" key="1">
    <source>
        <dbReference type="SAM" id="SignalP"/>
    </source>
</evidence>
<dbReference type="InterPro" id="IPR025521">
    <property type="entry name" value="Neprosin_propep"/>
</dbReference>
<keyword evidence="1" id="KW-0732">Signal</keyword>
<evidence type="ECO:0000313" key="4">
    <source>
        <dbReference type="RefSeq" id="XP_027193176.1"/>
    </source>
</evidence>
<dbReference type="AlphaFoldDB" id="A0A3Q7Y4B4"/>
<dbReference type="Gene3D" id="3.90.1320.10">
    <property type="entry name" value="Outer-capsid protein sigma 3, large lobe"/>
    <property type="match status" value="1"/>
</dbReference>
<feature type="signal peptide" evidence="1">
    <location>
        <begin position="1"/>
        <end position="20"/>
    </location>
</feature>
<sequence>MAIFFFLVFILCIASCKVDAISKTLLNEQYHFVTSDNFVDQVDNDFDCVDIYKQPALQHPLLKNHKIQLYPTFETNITRSRPYSTGKNVEECPTGKVPIHKKTRRSRIVTNSSSKSLLEDFQQYSQSSHGYHSVSLDTTQNMIFHGARAKIGGYSLSIKRGQYSISSVWVQNGPPTQLNSIQAGIGFHPSIYGDSQLRLIGHWTADGHLKTGCYTHACPGFVQVNPNKKFALGAVQAPVSTIGAQLKWVLNVIIKQDQFTGHWWLIVEKEEIRVGYWPKTLFTHLSNGASLIRFGGETYAPPNMDNPPMGSGRLPQEGFKYSGLMGKLEIIDSKYKQIAVKRSEIKKYSDANSKCYDLRYSGYQGITYEQAFLYGGPGGSSCGI</sequence>
<dbReference type="InterPro" id="IPR004314">
    <property type="entry name" value="Neprosin"/>
</dbReference>